<feature type="transmembrane region" description="Helical" evidence="1">
    <location>
        <begin position="155"/>
        <end position="173"/>
    </location>
</feature>
<dbReference type="AlphaFoldDB" id="A0A220U854"/>
<sequence length="181" mass="21526">MNNYIEKTNENRDKLISVFTEKRELWNEYVFLSWQWILLAIISVVIILLFIRYRKKMSTARLLLAGFSSCILAVFLDTLGDFYNWYDYRYDLIPGTPNLIPWDAIFIPIAVMFTLQIKPKVNPIIKAILFSGITSFVVLPFLSYSPYYYQTNWSYFYSFLILIFIYLVAYGLTRLDSHERL</sequence>
<keyword evidence="1" id="KW-1133">Transmembrane helix</keyword>
<evidence type="ECO:0000313" key="3">
    <source>
        <dbReference type="Proteomes" id="UP000198312"/>
    </source>
</evidence>
<feature type="transmembrane region" description="Helical" evidence="1">
    <location>
        <begin position="99"/>
        <end position="115"/>
    </location>
</feature>
<reference evidence="2 3" key="1">
    <citation type="submission" date="2017-07" db="EMBL/GenBank/DDBJ databases">
        <title>Virgibacillus sp. LM2416.</title>
        <authorList>
            <person name="Tak E.J."/>
            <person name="Bae J.-W."/>
        </authorList>
    </citation>
    <scope>NUCLEOTIDE SEQUENCE [LARGE SCALE GENOMIC DNA]</scope>
    <source>
        <strain evidence="2 3">LM2416</strain>
    </source>
</reference>
<dbReference type="RefSeq" id="WP_089063334.1">
    <property type="nucleotide sequence ID" value="NZ_CP022315.1"/>
</dbReference>
<feature type="transmembrane region" description="Helical" evidence="1">
    <location>
        <begin position="29"/>
        <end position="50"/>
    </location>
</feature>
<protein>
    <submittedName>
        <fullName evidence="2">Uncharacterized protein</fullName>
    </submittedName>
</protein>
<dbReference type="OrthoDB" id="1679483at2"/>
<keyword evidence="1" id="KW-0472">Membrane</keyword>
<dbReference type="Proteomes" id="UP000198312">
    <property type="component" value="Chromosome"/>
</dbReference>
<proteinExistence type="predicted"/>
<accession>A0A220U854</accession>
<dbReference type="KEGG" id="vil:CFK37_18900"/>
<name>A0A220U854_9BACI</name>
<feature type="transmembrane region" description="Helical" evidence="1">
    <location>
        <begin position="62"/>
        <end position="79"/>
    </location>
</feature>
<dbReference type="EMBL" id="CP022315">
    <property type="protein sequence ID" value="ASK64076.1"/>
    <property type="molecule type" value="Genomic_DNA"/>
</dbReference>
<feature type="transmembrane region" description="Helical" evidence="1">
    <location>
        <begin position="127"/>
        <end position="149"/>
    </location>
</feature>
<dbReference type="InterPro" id="IPR048147">
    <property type="entry name" value="CBO0543-like"/>
</dbReference>
<evidence type="ECO:0000313" key="2">
    <source>
        <dbReference type="EMBL" id="ASK64076.1"/>
    </source>
</evidence>
<dbReference type="NCBIfam" id="NF041644">
    <property type="entry name" value="CBO0543_fam"/>
    <property type="match status" value="1"/>
</dbReference>
<keyword evidence="1" id="KW-0812">Transmembrane</keyword>
<organism evidence="2 3">
    <name type="scientific">Virgibacillus phasianinus</name>
    <dbReference type="NCBI Taxonomy" id="2017483"/>
    <lineage>
        <taxon>Bacteria</taxon>
        <taxon>Bacillati</taxon>
        <taxon>Bacillota</taxon>
        <taxon>Bacilli</taxon>
        <taxon>Bacillales</taxon>
        <taxon>Bacillaceae</taxon>
        <taxon>Virgibacillus</taxon>
    </lineage>
</organism>
<keyword evidence="3" id="KW-1185">Reference proteome</keyword>
<gene>
    <name evidence="2" type="ORF">CFK37_18900</name>
</gene>
<evidence type="ECO:0000256" key="1">
    <source>
        <dbReference type="SAM" id="Phobius"/>
    </source>
</evidence>